<dbReference type="Gene3D" id="3.40.50.1260">
    <property type="entry name" value="Phosphoglycerate kinase, N-terminal domain"/>
    <property type="match status" value="2"/>
</dbReference>
<organism evidence="13 14">
    <name type="scientific">Candidatus Amesbacteria bacterium GW2011_GWA1_47_20</name>
    <dbReference type="NCBI Taxonomy" id="1618354"/>
    <lineage>
        <taxon>Bacteria</taxon>
        <taxon>Candidatus Amesiibacteriota</taxon>
    </lineage>
</organism>
<evidence type="ECO:0000256" key="3">
    <source>
        <dbReference type="ARBA" id="ARBA00008982"/>
    </source>
</evidence>
<dbReference type="SUPFAM" id="SSF53748">
    <property type="entry name" value="Phosphoglycerate kinase"/>
    <property type="match status" value="1"/>
</dbReference>
<comment type="subunit">
    <text evidence="10">Monomer.</text>
</comment>
<dbReference type="InterPro" id="IPR015824">
    <property type="entry name" value="Phosphoglycerate_kinase_N"/>
</dbReference>
<feature type="binding site" evidence="10 11">
    <location>
        <position position="333"/>
    </location>
    <ligand>
        <name>ATP</name>
        <dbReference type="ChEBI" id="CHEBI:30616"/>
    </ligand>
</feature>
<dbReference type="PANTHER" id="PTHR11406:SF23">
    <property type="entry name" value="PHOSPHOGLYCERATE KINASE 1, CHLOROPLASTIC-RELATED"/>
    <property type="match status" value="1"/>
</dbReference>
<dbReference type="InterPro" id="IPR036043">
    <property type="entry name" value="Phosphoglycerate_kinase_sf"/>
</dbReference>
<proteinExistence type="inferred from homology"/>
<dbReference type="Proteomes" id="UP000034565">
    <property type="component" value="Unassembled WGS sequence"/>
</dbReference>
<dbReference type="GO" id="GO:0005829">
    <property type="term" value="C:cytosol"/>
    <property type="evidence" value="ECO:0007669"/>
    <property type="project" value="TreeGrafter"/>
</dbReference>
<dbReference type="GO" id="GO:0006094">
    <property type="term" value="P:gluconeogenesis"/>
    <property type="evidence" value="ECO:0007669"/>
    <property type="project" value="TreeGrafter"/>
</dbReference>
<keyword evidence="8 10" id="KW-0067">ATP-binding</keyword>
<protein>
    <recommendedName>
        <fullName evidence="4 10">Phosphoglycerate kinase</fullName>
        <ecNumber evidence="4 10">2.7.2.3</ecNumber>
    </recommendedName>
</protein>
<name>A0A0G1VJ31_9BACT</name>
<dbReference type="FunFam" id="3.40.50.1260:FF:000031">
    <property type="entry name" value="Phosphoglycerate kinase 1"/>
    <property type="match status" value="1"/>
</dbReference>
<evidence type="ECO:0000313" key="13">
    <source>
        <dbReference type="EMBL" id="KKU70065.1"/>
    </source>
</evidence>
<dbReference type="Pfam" id="PF00162">
    <property type="entry name" value="PGK"/>
    <property type="match status" value="1"/>
</dbReference>
<dbReference type="GO" id="GO:0004618">
    <property type="term" value="F:phosphoglycerate kinase activity"/>
    <property type="evidence" value="ECO:0007669"/>
    <property type="project" value="UniProtKB-UniRule"/>
</dbReference>
<keyword evidence="9 10" id="KW-0324">Glycolysis</keyword>
<comment type="caution">
    <text evidence="13">The sequence shown here is derived from an EMBL/GenBank/DDBJ whole genome shotgun (WGS) entry which is preliminary data.</text>
</comment>
<comment type="caution">
    <text evidence="10">Lacks conserved residue(s) required for the propagation of feature annotation.</text>
</comment>
<reference evidence="13 14" key="1">
    <citation type="journal article" date="2015" name="Nature">
        <title>rRNA introns, odd ribosomes, and small enigmatic genomes across a large radiation of phyla.</title>
        <authorList>
            <person name="Brown C.T."/>
            <person name="Hug L.A."/>
            <person name="Thomas B.C."/>
            <person name="Sharon I."/>
            <person name="Castelle C.J."/>
            <person name="Singh A."/>
            <person name="Wilkins M.J."/>
            <person name="Williams K.H."/>
            <person name="Banfield J.F."/>
        </authorList>
    </citation>
    <scope>NUCLEOTIDE SEQUENCE [LARGE SCALE GENOMIC DNA]</scope>
</reference>
<keyword evidence="10" id="KW-0963">Cytoplasm</keyword>
<evidence type="ECO:0000256" key="12">
    <source>
        <dbReference type="RuleBase" id="RU000532"/>
    </source>
</evidence>
<dbReference type="GO" id="GO:0043531">
    <property type="term" value="F:ADP binding"/>
    <property type="evidence" value="ECO:0007669"/>
    <property type="project" value="TreeGrafter"/>
</dbReference>
<dbReference type="EMBL" id="LCOA01000005">
    <property type="protein sequence ID" value="KKU70065.1"/>
    <property type="molecule type" value="Genomic_DNA"/>
</dbReference>
<feature type="binding site" evidence="10">
    <location>
        <position position="156"/>
    </location>
    <ligand>
        <name>substrate</name>
    </ligand>
</feature>
<dbReference type="PRINTS" id="PR00477">
    <property type="entry name" value="PHGLYCKINASE"/>
</dbReference>
<dbReference type="UniPathway" id="UPA00109">
    <property type="reaction ID" value="UER00185"/>
</dbReference>
<sequence>MKLRTLEETDIYQKTVLYRSAYDIGVKQIAGGDYVVKDDSRIRASLKTLEYLINNECKIVVLTYVKRPDGKIVESLRTSPHAKSLSALLGKPVRKMDDCIGDEVRKAISDLKAGEVVMLENVRFHPEEMIDDDKFAKELTYGCDLVVFDGFPQAHRAHASTTGILRHLPNCAGFYLESEVAALSRLTSAPQKPFTIIIGGEKISDKIDAINNLYDVADAILVGGGVANVFMKAKGIDVGSSFVEDVFVDLVRKEKKDWVEYASKILARGDKVRVPVDLVVGDDLDNPHRAEISVTVPAGWAALDIGPLTSDAFSKTIKQSKTVFWNGPMGVFEDDRFAAGSGSIARAVEQVSGLTVIAGGDTIEAAKKYCDIGKITHLSLAGGATLEFLAGKKLPALEMLRKE</sequence>
<evidence type="ECO:0000256" key="10">
    <source>
        <dbReference type="HAMAP-Rule" id="MF_00145"/>
    </source>
</evidence>
<evidence type="ECO:0000256" key="5">
    <source>
        <dbReference type="ARBA" id="ARBA00022679"/>
    </source>
</evidence>
<dbReference type="EC" id="2.7.2.3" evidence="4 10"/>
<keyword evidence="7 10" id="KW-0418">Kinase</keyword>
<dbReference type="HAMAP" id="MF_00145">
    <property type="entry name" value="Phosphoglyc_kinase"/>
    <property type="match status" value="1"/>
</dbReference>
<evidence type="ECO:0000256" key="4">
    <source>
        <dbReference type="ARBA" id="ARBA00013061"/>
    </source>
</evidence>
<feature type="binding site" evidence="10">
    <location>
        <position position="123"/>
    </location>
    <ligand>
        <name>substrate</name>
    </ligand>
</feature>
<dbReference type="GO" id="GO:0005524">
    <property type="term" value="F:ATP binding"/>
    <property type="evidence" value="ECO:0007669"/>
    <property type="project" value="UniProtKB-KW"/>
</dbReference>
<dbReference type="PATRIC" id="fig|1618354.3.peg.213"/>
<dbReference type="PIRSF" id="PIRSF000724">
    <property type="entry name" value="Pgk"/>
    <property type="match status" value="1"/>
</dbReference>
<accession>A0A0G1VJ31</accession>
<comment type="pathway">
    <text evidence="2 10">Carbohydrate degradation; glycolysis; pyruvate from D-glyceraldehyde 3-phosphate: step 2/5.</text>
</comment>
<evidence type="ECO:0000256" key="8">
    <source>
        <dbReference type="ARBA" id="ARBA00022840"/>
    </source>
</evidence>
<feature type="binding site" evidence="10 11">
    <location>
        <position position="206"/>
    </location>
    <ligand>
        <name>ATP</name>
        <dbReference type="ChEBI" id="CHEBI:30616"/>
    </ligand>
</feature>
<keyword evidence="5 10" id="KW-0808">Transferase</keyword>
<feature type="binding site" evidence="10">
    <location>
        <position position="41"/>
    </location>
    <ligand>
        <name>substrate</name>
    </ligand>
</feature>
<gene>
    <name evidence="10" type="primary">pgk</name>
    <name evidence="13" type="ORF">UX92_C0005G0036</name>
</gene>
<evidence type="ECO:0000256" key="6">
    <source>
        <dbReference type="ARBA" id="ARBA00022741"/>
    </source>
</evidence>
<dbReference type="PANTHER" id="PTHR11406">
    <property type="entry name" value="PHOSPHOGLYCERATE KINASE"/>
    <property type="match status" value="1"/>
</dbReference>
<comment type="similarity">
    <text evidence="3 10 12">Belongs to the phosphoglycerate kinase family.</text>
</comment>
<keyword evidence="6 10" id="KW-0547">Nucleotide-binding</keyword>
<dbReference type="AlphaFoldDB" id="A0A0G1VJ31"/>
<evidence type="ECO:0000256" key="9">
    <source>
        <dbReference type="ARBA" id="ARBA00023152"/>
    </source>
</evidence>
<feature type="binding site" evidence="10 11">
    <location>
        <begin position="359"/>
        <end position="362"/>
    </location>
    <ligand>
        <name>ATP</name>
        <dbReference type="ChEBI" id="CHEBI:30616"/>
    </ligand>
</feature>
<evidence type="ECO:0000256" key="2">
    <source>
        <dbReference type="ARBA" id="ARBA00004838"/>
    </source>
</evidence>
<comment type="subcellular location">
    <subcellularLocation>
        <location evidence="10">Cytoplasm</location>
    </subcellularLocation>
</comment>
<evidence type="ECO:0000256" key="11">
    <source>
        <dbReference type="PIRSR" id="PIRSR000724-2"/>
    </source>
</evidence>
<evidence type="ECO:0000313" key="14">
    <source>
        <dbReference type="Proteomes" id="UP000034565"/>
    </source>
</evidence>
<dbReference type="GO" id="GO:0006096">
    <property type="term" value="P:glycolytic process"/>
    <property type="evidence" value="ECO:0007669"/>
    <property type="project" value="UniProtKB-UniRule"/>
</dbReference>
<dbReference type="InterPro" id="IPR001576">
    <property type="entry name" value="Phosphoglycerate_kinase"/>
</dbReference>
<evidence type="ECO:0000256" key="1">
    <source>
        <dbReference type="ARBA" id="ARBA00000642"/>
    </source>
</evidence>
<comment type="catalytic activity">
    <reaction evidence="1 10 12">
        <text>(2R)-3-phosphoglycerate + ATP = (2R)-3-phospho-glyceroyl phosphate + ADP</text>
        <dbReference type="Rhea" id="RHEA:14801"/>
        <dbReference type="ChEBI" id="CHEBI:30616"/>
        <dbReference type="ChEBI" id="CHEBI:57604"/>
        <dbReference type="ChEBI" id="CHEBI:58272"/>
        <dbReference type="ChEBI" id="CHEBI:456216"/>
        <dbReference type="EC" id="2.7.2.3"/>
    </reaction>
</comment>
<evidence type="ECO:0000256" key="7">
    <source>
        <dbReference type="ARBA" id="ARBA00022777"/>
    </source>
</evidence>